<evidence type="ECO:0000256" key="1">
    <source>
        <dbReference type="ARBA" id="ARBA00022723"/>
    </source>
</evidence>
<dbReference type="Pfam" id="PF03107">
    <property type="entry name" value="C1_2"/>
    <property type="match status" value="6"/>
</dbReference>
<dbReference type="InterPro" id="IPR054483">
    <property type="entry name" value="DC1-like_CT"/>
</dbReference>
<dbReference type="Pfam" id="PF22926">
    <property type="entry name" value="C1-like_CT"/>
    <property type="match status" value="1"/>
</dbReference>
<evidence type="ECO:0000256" key="4">
    <source>
        <dbReference type="SAM" id="MobiDB-lite"/>
    </source>
</evidence>
<feature type="region of interest" description="Disordered" evidence="4">
    <location>
        <begin position="187"/>
        <end position="221"/>
    </location>
</feature>
<accession>A0AAU9SQS2</accession>
<dbReference type="SUPFAM" id="SSF57889">
    <property type="entry name" value="Cysteine-rich domain"/>
    <property type="match status" value="5"/>
</dbReference>
<gene>
    <name evidence="6" type="ORF">TAV2_LOCUS19481</name>
</gene>
<evidence type="ECO:0000256" key="2">
    <source>
        <dbReference type="ARBA" id="ARBA00022737"/>
    </source>
</evidence>
<dbReference type="Proteomes" id="UP000836841">
    <property type="component" value="Chromosome 6"/>
</dbReference>
<proteinExistence type="predicted"/>
<dbReference type="AlphaFoldDB" id="A0AAU9SQS2"/>
<organism evidence="6 7">
    <name type="scientific">Thlaspi arvense</name>
    <name type="common">Field penny-cress</name>
    <dbReference type="NCBI Taxonomy" id="13288"/>
    <lineage>
        <taxon>Eukaryota</taxon>
        <taxon>Viridiplantae</taxon>
        <taxon>Streptophyta</taxon>
        <taxon>Embryophyta</taxon>
        <taxon>Tracheophyta</taxon>
        <taxon>Spermatophyta</taxon>
        <taxon>Magnoliopsida</taxon>
        <taxon>eudicotyledons</taxon>
        <taxon>Gunneridae</taxon>
        <taxon>Pentapetalae</taxon>
        <taxon>rosids</taxon>
        <taxon>malvids</taxon>
        <taxon>Brassicales</taxon>
        <taxon>Brassicaceae</taxon>
        <taxon>Thlaspideae</taxon>
        <taxon>Thlaspi</taxon>
    </lineage>
</organism>
<feature type="domain" description="Phorbol-ester/DAG-type" evidence="5">
    <location>
        <begin position="428"/>
        <end position="484"/>
    </location>
</feature>
<feature type="domain" description="Phorbol-ester/DAG-type" evidence="5">
    <location>
        <begin position="69"/>
        <end position="113"/>
    </location>
</feature>
<keyword evidence="7" id="KW-1185">Reference proteome</keyword>
<evidence type="ECO:0000256" key="3">
    <source>
        <dbReference type="ARBA" id="ARBA00022833"/>
    </source>
</evidence>
<keyword evidence="2" id="KW-0677">Repeat</keyword>
<dbReference type="InterPro" id="IPR004146">
    <property type="entry name" value="DC1"/>
</dbReference>
<keyword evidence="3" id="KW-0862">Zinc</keyword>
<protein>
    <recommendedName>
        <fullName evidence="5">Phorbol-ester/DAG-type domain-containing protein</fullName>
    </recommendedName>
</protein>
<keyword evidence="1" id="KW-0479">Metal-binding</keyword>
<feature type="compositionally biased region" description="Basic and acidic residues" evidence="4">
    <location>
        <begin position="198"/>
        <end position="207"/>
    </location>
</feature>
<dbReference type="InterPro" id="IPR053192">
    <property type="entry name" value="Vacuole_Formation_Reg"/>
</dbReference>
<feature type="domain" description="Phorbol-ester/DAG-type" evidence="5">
    <location>
        <begin position="296"/>
        <end position="342"/>
    </location>
</feature>
<name>A0AAU9SQS2_THLAR</name>
<dbReference type="PANTHER" id="PTHR32410">
    <property type="entry name" value="CYSTEINE/HISTIDINE-RICH C1 DOMAIN FAMILY PROTEIN"/>
    <property type="match status" value="1"/>
</dbReference>
<feature type="domain" description="Phorbol-ester/DAG-type" evidence="5">
    <location>
        <begin position="348"/>
        <end position="400"/>
    </location>
</feature>
<reference evidence="6 7" key="1">
    <citation type="submission" date="2022-03" db="EMBL/GenBank/DDBJ databases">
        <authorList>
            <person name="Nunn A."/>
            <person name="Chopra R."/>
            <person name="Nunn A."/>
            <person name="Contreras Garrido A."/>
        </authorList>
    </citation>
    <scope>NUCLEOTIDE SEQUENCE [LARGE SCALE GENOMIC DNA]</scope>
</reference>
<evidence type="ECO:0000259" key="5">
    <source>
        <dbReference type="SMART" id="SM00109"/>
    </source>
</evidence>
<sequence length="745" mass="85582">MDSEAEGVSLPLFHEHLMVPRYELRIGDCCGRSESSSEGFYCKSCDFFVHKKCADETSESIQHPSHPNHTLKLQRKPATRCSLCGKSFIGDLFYRCEICNFDVDLYCAKYPPPDILDVSDMHWHDHIDLLKEQVSFDCFFKCGKIGDGFPYICQICDVAFHMDCVWQPTLQPQPETIPLHPRERQPETIPLQPLQVERQTETIHSPDSDSDSDSDSDHSLHPRERWPEIIHSYHSLHPLKFLTGKPPDYSDGKCRLCGGKVDTHSHFYHCSSCNFTLDHRCAVNPPAQTLLDLKVHDHKLTLLPRLDSFTCNACGLKGDRSPYVCFQCGFMIHQDCLALPRLININRHDHRVSRTSVLGLVNSVCTVCHRKVMEWTCGGYCCKQCPGYVVHSKCATRIDVWNGRELEGVPEEKEDIEPYVVIDESTIHHFSHREHYLRLNGNGLLWEENKRCDACSHSISLQSFYGCTVCDFSLHKKCAEHPKKKWHVLHNERLALVTSKGDMFRCNACTRVSNGFRYQNGDKKLDVRCSAISEPFFHPSHPHHPLYYIPTEKDDNICSGCNLEESYVLRCIVYGCGFVLGFACATLPQVVKHRVDDHPLSLCYGEKASGKYWCDICEKETNPEIWFYTCKDHRDSLHTMCVLGDCLGLMPRSTFNYREGSTTRGYKSTMLVTSTEVVLNNSMSRTFCIQCNSRCMYPIILKALDHKVQNKKTKKKKKKKSLTYVCSETCMRQFNLRYLTKEQDV</sequence>
<dbReference type="PANTHER" id="PTHR32410:SF154">
    <property type="entry name" value="CHP-RICH ZINC FINGER PROTEIN-LIKE-RELATED"/>
    <property type="match status" value="1"/>
</dbReference>
<dbReference type="SMART" id="SM00109">
    <property type="entry name" value="C1"/>
    <property type="match status" value="5"/>
</dbReference>
<evidence type="ECO:0000313" key="7">
    <source>
        <dbReference type="Proteomes" id="UP000836841"/>
    </source>
</evidence>
<evidence type="ECO:0000313" key="6">
    <source>
        <dbReference type="EMBL" id="CAH2069300.1"/>
    </source>
</evidence>
<dbReference type="EMBL" id="OU466862">
    <property type="protein sequence ID" value="CAH2069300.1"/>
    <property type="molecule type" value="Genomic_DNA"/>
</dbReference>
<feature type="domain" description="Phorbol-ester/DAG-type" evidence="5">
    <location>
        <begin position="237"/>
        <end position="289"/>
    </location>
</feature>
<dbReference type="GO" id="GO:0046872">
    <property type="term" value="F:metal ion binding"/>
    <property type="evidence" value="ECO:0007669"/>
    <property type="project" value="UniProtKB-KW"/>
</dbReference>
<dbReference type="InterPro" id="IPR046349">
    <property type="entry name" value="C1-like_sf"/>
</dbReference>
<dbReference type="InterPro" id="IPR002219">
    <property type="entry name" value="PKC_DAG/PE"/>
</dbReference>